<protein>
    <submittedName>
        <fullName evidence="4">Uncharacterized protein</fullName>
    </submittedName>
</protein>
<evidence type="ECO:0000256" key="1">
    <source>
        <dbReference type="ARBA" id="ARBA00022737"/>
    </source>
</evidence>
<dbReference type="InterPro" id="IPR050745">
    <property type="entry name" value="Multifunctional_regulatory"/>
</dbReference>
<dbReference type="InterPro" id="IPR002110">
    <property type="entry name" value="Ankyrin_rpt"/>
</dbReference>
<sequence length="478" mass="52896">MFHADSTMAELLLENGADIEAHDYEHITPLQQAVINGFVEPARLLLSMGADVNAAYTFEKPGSHRRQNSPAIRTPFMLACGLVENREICLEMVKLLLDHGASVHINDKDKGLAGMPVLHYAASSHFPDILDAVIDAGADIMATDNYGRTSFHHWVLGYRQHGVLCDLRYEGAYSTPPSAAASCLRILVSKGGCEHMNKTAKWKHEFQIKLQHETEPRYSTFISQERTYSPLALALIENDKELFDELHRLGAEFETDAPLVVCLSKAVEMMSPDAIEYLLANGATFPVPCINEFADLDKILLYGWSSDRRTLLWWAVLNSSVGAVEVLTRLGADPFNGDVEQLDCFLIAFVEEKFENLRFLLEFSEAHPRADHWTQHLDHSKLAGDWEMLVEVCQALKKKGTLRDVGKSLLSRASKSGHALVIGALLQVGVDTEAGDRAMAIDAANYSDEALNKGLPDFGVDALSRRPLLDLGSDHVVS</sequence>
<dbReference type="Gene3D" id="1.25.40.20">
    <property type="entry name" value="Ankyrin repeat-containing domain"/>
    <property type="match status" value="2"/>
</dbReference>
<dbReference type="EMBL" id="CABFNQ020000768">
    <property type="protein sequence ID" value="CAH0042649.1"/>
    <property type="molecule type" value="Genomic_DNA"/>
</dbReference>
<dbReference type="SMART" id="SM00248">
    <property type="entry name" value="ANK"/>
    <property type="match status" value="7"/>
</dbReference>
<keyword evidence="5" id="KW-1185">Reference proteome</keyword>
<reference evidence="4" key="1">
    <citation type="submission" date="2021-10" db="EMBL/GenBank/DDBJ databases">
        <authorList>
            <person name="Piombo E."/>
        </authorList>
    </citation>
    <scope>NUCLEOTIDE SEQUENCE</scope>
</reference>
<dbReference type="SUPFAM" id="SSF48403">
    <property type="entry name" value="Ankyrin repeat"/>
    <property type="match status" value="2"/>
</dbReference>
<feature type="repeat" description="ANK" evidence="3">
    <location>
        <begin position="113"/>
        <end position="145"/>
    </location>
</feature>
<dbReference type="InterPro" id="IPR036770">
    <property type="entry name" value="Ankyrin_rpt-contain_sf"/>
</dbReference>
<dbReference type="Pfam" id="PF00023">
    <property type="entry name" value="Ank"/>
    <property type="match status" value="1"/>
</dbReference>
<dbReference type="PROSITE" id="PS50297">
    <property type="entry name" value="ANK_REP_REGION"/>
    <property type="match status" value="2"/>
</dbReference>
<keyword evidence="2 3" id="KW-0040">ANK repeat</keyword>
<dbReference type="AlphaFoldDB" id="A0A9N9YX81"/>
<feature type="repeat" description="ANK" evidence="3">
    <location>
        <begin position="405"/>
        <end position="437"/>
    </location>
</feature>
<dbReference type="Pfam" id="PF12796">
    <property type="entry name" value="Ank_2"/>
    <property type="match status" value="1"/>
</dbReference>
<dbReference type="Proteomes" id="UP000696573">
    <property type="component" value="Unassembled WGS sequence"/>
</dbReference>
<evidence type="ECO:0000256" key="2">
    <source>
        <dbReference type="ARBA" id="ARBA00023043"/>
    </source>
</evidence>
<organism evidence="4 5">
    <name type="scientific">Clonostachys rhizophaga</name>
    <dbReference type="NCBI Taxonomy" id="160324"/>
    <lineage>
        <taxon>Eukaryota</taxon>
        <taxon>Fungi</taxon>
        <taxon>Dikarya</taxon>
        <taxon>Ascomycota</taxon>
        <taxon>Pezizomycotina</taxon>
        <taxon>Sordariomycetes</taxon>
        <taxon>Hypocreomycetidae</taxon>
        <taxon>Hypocreales</taxon>
        <taxon>Bionectriaceae</taxon>
        <taxon>Clonostachys</taxon>
    </lineage>
</organism>
<evidence type="ECO:0000313" key="4">
    <source>
        <dbReference type="EMBL" id="CAH0042649.1"/>
    </source>
</evidence>
<evidence type="ECO:0000313" key="5">
    <source>
        <dbReference type="Proteomes" id="UP000696573"/>
    </source>
</evidence>
<gene>
    <name evidence="4" type="ORF">CRHIZ90672A_00004739</name>
</gene>
<dbReference type="PANTHER" id="PTHR24189:SF50">
    <property type="entry name" value="ANKYRIN REPEAT AND SOCS BOX PROTEIN 2"/>
    <property type="match status" value="1"/>
</dbReference>
<accession>A0A9N9YX81</accession>
<keyword evidence="1" id="KW-0677">Repeat</keyword>
<name>A0A9N9YX81_9HYPO</name>
<comment type="caution">
    <text evidence="4">The sequence shown here is derived from an EMBL/GenBank/DDBJ whole genome shotgun (WGS) entry which is preliminary data.</text>
</comment>
<dbReference type="PROSITE" id="PS50088">
    <property type="entry name" value="ANK_REPEAT"/>
    <property type="match status" value="3"/>
</dbReference>
<proteinExistence type="predicted"/>
<dbReference type="PANTHER" id="PTHR24189">
    <property type="entry name" value="MYOTROPHIN"/>
    <property type="match status" value="1"/>
</dbReference>
<evidence type="ECO:0000256" key="3">
    <source>
        <dbReference type="PROSITE-ProRule" id="PRU00023"/>
    </source>
</evidence>
<feature type="repeat" description="ANK" evidence="3">
    <location>
        <begin position="25"/>
        <end position="57"/>
    </location>
</feature>
<dbReference type="OrthoDB" id="5152444at2759"/>